<organism evidence="2 3">
    <name type="scientific">Oleiagrimonas citrea</name>
    <dbReference type="NCBI Taxonomy" id="1665687"/>
    <lineage>
        <taxon>Bacteria</taxon>
        <taxon>Pseudomonadati</taxon>
        <taxon>Pseudomonadota</taxon>
        <taxon>Gammaproteobacteria</taxon>
        <taxon>Lysobacterales</taxon>
        <taxon>Rhodanobacteraceae</taxon>
        <taxon>Oleiagrimonas</taxon>
    </lineage>
</organism>
<evidence type="ECO:0000313" key="3">
    <source>
        <dbReference type="Proteomes" id="UP000541636"/>
    </source>
</evidence>
<feature type="signal peptide" evidence="1">
    <location>
        <begin position="1"/>
        <end position="18"/>
    </location>
</feature>
<protein>
    <submittedName>
        <fullName evidence="2">Uncharacterized protein</fullName>
    </submittedName>
</protein>
<name>A0A846ZEP5_9GAMM</name>
<dbReference type="Proteomes" id="UP000541636">
    <property type="component" value="Unassembled WGS sequence"/>
</dbReference>
<accession>A0A846ZEP5</accession>
<reference evidence="2 3" key="1">
    <citation type="journal article" date="2017" name="Int. J. Syst. Evol. Microbiol.">
        <title>Oleiagrimonas citrea sp. nov., a marine bacterium isolated from tidal flat sediment and emended description of the genus Oleiagrimonas Fang et al. 2015 and Oleiagrimonas soli.</title>
        <authorList>
            <person name="Yang S.H."/>
            <person name="Seo H.S."/>
            <person name="Seong C.N."/>
            <person name="Kwon K.K."/>
        </authorList>
    </citation>
    <scope>NUCLEOTIDE SEQUENCE [LARGE SCALE GENOMIC DNA]</scope>
    <source>
        <strain evidence="2 3">MEBiC09124</strain>
    </source>
</reference>
<dbReference type="EMBL" id="JAAZQD010000001">
    <property type="protein sequence ID" value="NKZ37594.1"/>
    <property type="molecule type" value="Genomic_DNA"/>
</dbReference>
<evidence type="ECO:0000256" key="1">
    <source>
        <dbReference type="SAM" id="SignalP"/>
    </source>
</evidence>
<keyword evidence="3" id="KW-1185">Reference proteome</keyword>
<dbReference type="AlphaFoldDB" id="A0A846ZEP5"/>
<evidence type="ECO:0000313" key="2">
    <source>
        <dbReference type="EMBL" id="NKZ37594.1"/>
    </source>
</evidence>
<gene>
    <name evidence="2" type="ORF">HF690_01340</name>
</gene>
<comment type="caution">
    <text evidence="2">The sequence shown here is derived from an EMBL/GenBank/DDBJ whole genome shotgun (WGS) entry which is preliminary data.</text>
</comment>
<keyword evidence="1" id="KW-0732">Signal</keyword>
<sequence>MAAFAALTAGGFASTAVAASGSALPGYDIPPPPPGCQNAILVISPDPDVGVYWKCLDLN</sequence>
<proteinExistence type="predicted"/>
<feature type="chain" id="PRO_5032352753" evidence="1">
    <location>
        <begin position="19"/>
        <end position="59"/>
    </location>
</feature>